<dbReference type="Gene3D" id="3.40.50.1240">
    <property type="entry name" value="Phosphoglycerate mutase-like"/>
    <property type="match status" value="1"/>
</dbReference>
<dbReference type="InterPro" id="IPR029033">
    <property type="entry name" value="His_PPase_superfam"/>
</dbReference>
<feature type="non-terminal residue" evidence="1">
    <location>
        <position position="1"/>
    </location>
</feature>
<comment type="caution">
    <text evidence="1">The sequence shown here is derived from an EMBL/GenBank/DDBJ whole genome shotgun (WGS) entry which is preliminary data.</text>
</comment>
<reference evidence="1" key="1">
    <citation type="journal article" date="2015" name="Nature">
        <title>Complex archaea that bridge the gap between prokaryotes and eukaryotes.</title>
        <authorList>
            <person name="Spang A."/>
            <person name="Saw J.H."/>
            <person name="Jorgensen S.L."/>
            <person name="Zaremba-Niedzwiedzka K."/>
            <person name="Martijn J."/>
            <person name="Lind A.E."/>
            <person name="van Eijk R."/>
            <person name="Schleper C."/>
            <person name="Guy L."/>
            <person name="Ettema T.J."/>
        </authorList>
    </citation>
    <scope>NUCLEOTIDE SEQUENCE</scope>
</reference>
<name>A0A0F8XQK6_9ZZZZ</name>
<gene>
    <name evidence="1" type="ORF">LCGC14_2994190</name>
</gene>
<proteinExistence type="predicted"/>
<dbReference type="CDD" id="cd07040">
    <property type="entry name" value="HP"/>
    <property type="match status" value="1"/>
</dbReference>
<sequence>QILLTKNGRKETLAFGKELSQLGSEIKYIKSSPIERCIETAVLILQGIGNDLTITNSTNLGDPGVFIEDDKVAVNHFKTYGCEKVVMFQIEGKELEGIRDIKSGTEHLLNEILMDLKINEGIGIYISHDAIIVPFISYLTGDISIAKKWIKYLDGAYLWLDKDKLFLLWNGKRYDISSHLKIGEDLVNERRK</sequence>
<organism evidence="1">
    <name type="scientific">marine sediment metagenome</name>
    <dbReference type="NCBI Taxonomy" id="412755"/>
    <lineage>
        <taxon>unclassified sequences</taxon>
        <taxon>metagenomes</taxon>
        <taxon>ecological metagenomes</taxon>
    </lineage>
</organism>
<dbReference type="Pfam" id="PF00300">
    <property type="entry name" value="His_Phos_1"/>
    <property type="match status" value="1"/>
</dbReference>
<accession>A0A0F8XQK6</accession>
<evidence type="ECO:0000313" key="1">
    <source>
        <dbReference type="EMBL" id="KKK63445.1"/>
    </source>
</evidence>
<dbReference type="EMBL" id="LAZR01061508">
    <property type="protein sequence ID" value="KKK63445.1"/>
    <property type="molecule type" value="Genomic_DNA"/>
</dbReference>
<evidence type="ECO:0008006" key="2">
    <source>
        <dbReference type="Google" id="ProtNLM"/>
    </source>
</evidence>
<dbReference type="InterPro" id="IPR013078">
    <property type="entry name" value="His_Pase_superF_clade-1"/>
</dbReference>
<dbReference type="AlphaFoldDB" id="A0A0F8XQK6"/>
<protein>
    <recommendedName>
        <fullName evidence="2">Histidine phosphatase family protein</fullName>
    </recommendedName>
</protein>
<dbReference type="SUPFAM" id="SSF53254">
    <property type="entry name" value="Phosphoglycerate mutase-like"/>
    <property type="match status" value="1"/>
</dbReference>